<name>A0A0R2J063_9LACO</name>
<proteinExistence type="inferred from homology"/>
<sequence length="204" mass="23480">MAKRGMLIVLSGPSGVGKGTVRKAIFDQGGNDFQYSISMTTRKPREGEVNGVDYYFVSKEEFEHNIETGQMLEYAKYVDNYYGTPLKYVNETLDQGKDVFLEIEVNGALQVRKKSPDGVFVFLTPPDLMELKQRIINRGTEDMETINKRMKKAVEEIRMMQDYDFAVVNDKVENAVESIKTIIRSERFRVARVFPEYEEMLGDK</sequence>
<evidence type="ECO:0000313" key="16">
    <source>
        <dbReference type="Proteomes" id="UP000051568"/>
    </source>
</evidence>
<evidence type="ECO:0000256" key="12">
    <source>
        <dbReference type="ARBA" id="ARBA00048594"/>
    </source>
</evidence>
<dbReference type="InterPro" id="IPR008144">
    <property type="entry name" value="Guanylate_kin-like_dom"/>
</dbReference>
<comment type="similarity">
    <text evidence="3 13">Belongs to the guanylate kinase family.</text>
</comment>
<comment type="subcellular location">
    <subcellularLocation>
        <location evidence="2 13">Cytoplasm</location>
    </subcellularLocation>
</comment>
<dbReference type="GO" id="GO:0004385">
    <property type="term" value="F:GMP kinase activity"/>
    <property type="evidence" value="ECO:0007669"/>
    <property type="project" value="UniProtKB-UniRule"/>
</dbReference>
<dbReference type="FunFam" id="3.30.63.10:FF:000002">
    <property type="entry name" value="Guanylate kinase 1"/>
    <property type="match status" value="1"/>
</dbReference>
<dbReference type="SMART" id="SM00072">
    <property type="entry name" value="GuKc"/>
    <property type="match status" value="1"/>
</dbReference>
<dbReference type="PANTHER" id="PTHR23117">
    <property type="entry name" value="GUANYLATE KINASE-RELATED"/>
    <property type="match status" value="1"/>
</dbReference>
<dbReference type="InterPro" id="IPR020590">
    <property type="entry name" value="Guanylate_kinase_CS"/>
</dbReference>
<dbReference type="RefSeq" id="WP_057748272.1">
    <property type="nucleotide sequence ID" value="NZ_BJVH01000001.1"/>
</dbReference>
<dbReference type="GO" id="GO:0005829">
    <property type="term" value="C:cytosol"/>
    <property type="evidence" value="ECO:0007669"/>
    <property type="project" value="TreeGrafter"/>
</dbReference>
<evidence type="ECO:0000256" key="11">
    <source>
        <dbReference type="ARBA" id="ARBA00030128"/>
    </source>
</evidence>
<evidence type="ECO:0000256" key="9">
    <source>
        <dbReference type="ARBA" id="ARBA00022777"/>
    </source>
</evidence>
<dbReference type="InterPro" id="IPR027417">
    <property type="entry name" value="P-loop_NTPase"/>
</dbReference>
<dbReference type="Gene3D" id="3.30.63.10">
    <property type="entry name" value="Guanylate Kinase phosphate binding domain"/>
    <property type="match status" value="1"/>
</dbReference>
<dbReference type="PANTHER" id="PTHR23117:SF13">
    <property type="entry name" value="GUANYLATE KINASE"/>
    <property type="match status" value="1"/>
</dbReference>
<evidence type="ECO:0000259" key="14">
    <source>
        <dbReference type="PROSITE" id="PS50052"/>
    </source>
</evidence>
<protein>
    <recommendedName>
        <fullName evidence="5 13">Guanylate kinase</fullName>
        <ecNumber evidence="4 13">2.7.4.8</ecNumber>
    </recommendedName>
    <alternativeName>
        <fullName evidence="11 13">GMP kinase</fullName>
    </alternativeName>
</protein>
<dbReference type="PROSITE" id="PS00856">
    <property type="entry name" value="GUANYLATE_KINASE_1"/>
    <property type="match status" value="1"/>
</dbReference>
<dbReference type="GO" id="GO:0005524">
    <property type="term" value="F:ATP binding"/>
    <property type="evidence" value="ECO:0007669"/>
    <property type="project" value="UniProtKB-UniRule"/>
</dbReference>
<dbReference type="STRING" id="319652.IV80_GL000230"/>
<accession>A0A0R2J063</accession>
<comment type="function">
    <text evidence="1 13">Essential for recycling GMP and indirectly, cGMP.</text>
</comment>
<dbReference type="PATRIC" id="fig|319652.3.peg.232"/>
<dbReference type="EC" id="2.7.4.8" evidence="4 13"/>
<evidence type="ECO:0000256" key="10">
    <source>
        <dbReference type="ARBA" id="ARBA00022840"/>
    </source>
</evidence>
<evidence type="ECO:0000256" key="3">
    <source>
        <dbReference type="ARBA" id="ARBA00005790"/>
    </source>
</evidence>
<evidence type="ECO:0000256" key="13">
    <source>
        <dbReference type="HAMAP-Rule" id="MF_00328"/>
    </source>
</evidence>
<feature type="binding site" evidence="13">
    <location>
        <begin position="12"/>
        <end position="19"/>
    </location>
    <ligand>
        <name>ATP</name>
        <dbReference type="ChEBI" id="CHEBI:30616"/>
    </ligand>
</feature>
<reference evidence="15 16" key="1">
    <citation type="journal article" date="2015" name="Genome Announc.">
        <title>Expanding the biotechnology potential of lactobacilli through comparative genomics of 213 strains and associated genera.</title>
        <authorList>
            <person name="Sun Z."/>
            <person name="Harris H.M."/>
            <person name="McCann A."/>
            <person name="Guo C."/>
            <person name="Argimon S."/>
            <person name="Zhang W."/>
            <person name="Yang X."/>
            <person name="Jeffery I.B."/>
            <person name="Cooney J.C."/>
            <person name="Kagawa T.F."/>
            <person name="Liu W."/>
            <person name="Song Y."/>
            <person name="Salvetti E."/>
            <person name="Wrobel A."/>
            <person name="Rasinkangas P."/>
            <person name="Parkhill J."/>
            <person name="Rea M.C."/>
            <person name="O'Sullivan O."/>
            <person name="Ritari J."/>
            <person name="Douillard F.P."/>
            <person name="Paul Ross R."/>
            <person name="Yang R."/>
            <person name="Briner A.E."/>
            <person name="Felis G.E."/>
            <person name="de Vos W.M."/>
            <person name="Barrangou R."/>
            <person name="Klaenhammer T.R."/>
            <person name="Caufield P.W."/>
            <person name="Cui Y."/>
            <person name="Zhang H."/>
            <person name="O'Toole P.W."/>
        </authorList>
    </citation>
    <scope>NUCLEOTIDE SEQUENCE [LARGE SCALE GENOMIC DNA]</scope>
    <source>
        <strain evidence="15 16">DSM 17757</strain>
    </source>
</reference>
<keyword evidence="6 13" id="KW-0963">Cytoplasm</keyword>
<keyword evidence="8 13" id="KW-0547">Nucleotide-binding</keyword>
<gene>
    <name evidence="13" type="primary">gmk</name>
    <name evidence="15" type="ORF">IV80_GL000230</name>
</gene>
<dbReference type="Pfam" id="PF00625">
    <property type="entry name" value="Guanylate_kin"/>
    <property type="match status" value="1"/>
</dbReference>
<evidence type="ECO:0000256" key="6">
    <source>
        <dbReference type="ARBA" id="ARBA00022490"/>
    </source>
</evidence>
<evidence type="ECO:0000256" key="7">
    <source>
        <dbReference type="ARBA" id="ARBA00022679"/>
    </source>
</evidence>
<dbReference type="Gene3D" id="3.40.50.300">
    <property type="entry name" value="P-loop containing nucleotide triphosphate hydrolases"/>
    <property type="match status" value="1"/>
</dbReference>
<keyword evidence="9 13" id="KW-0418">Kinase</keyword>
<dbReference type="Proteomes" id="UP000051568">
    <property type="component" value="Unassembled WGS sequence"/>
</dbReference>
<organism evidence="15 16">
    <name type="scientific">Pediococcus cellicola</name>
    <dbReference type="NCBI Taxonomy" id="319652"/>
    <lineage>
        <taxon>Bacteria</taxon>
        <taxon>Bacillati</taxon>
        <taxon>Bacillota</taxon>
        <taxon>Bacilli</taxon>
        <taxon>Lactobacillales</taxon>
        <taxon>Lactobacillaceae</taxon>
        <taxon>Pediococcus</taxon>
    </lineage>
</organism>
<dbReference type="OrthoDB" id="9808150at2"/>
<dbReference type="FunFam" id="3.40.50.300:FF:000855">
    <property type="entry name" value="Guanylate kinase"/>
    <property type="match status" value="1"/>
</dbReference>
<comment type="catalytic activity">
    <reaction evidence="12 13">
        <text>GMP + ATP = GDP + ADP</text>
        <dbReference type="Rhea" id="RHEA:20780"/>
        <dbReference type="ChEBI" id="CHEBI:30616"/>
        <dbReference type="ChEBI" id="CHEBI:58115"/>
        <dbReference type="ChEBI" id="CHEBI:58189"/>
        <dbReference type="ChEBI" id="CHEBI:456216"/>
        <dbReference type="EC" id="2.7.4.8"/>
    </reaction>
</comment>
<dbReference type="EMBL" id="JQBR01000001">
    <property type="protein sequence ID" value="KRN67687.1"/>
    <property type="molecule type" value="Genomic_DNA"/>
</dbReference>
<keyword evidence="16" id="KW-1185">Reference proteome</keyword>
<evidence type="ECO:0000256" key="4">
    <source>
        <dbReference type="ARBA" id="ARBA00012961"/>
    </source>
</evidence>
<dbReference type="PROSITE" id="PS50052">
    <property type="entry name" value="GUANYLATE_KINASE_2"/>
    <property type="match status" value="1"/>
</dbReference>
<dbReference type="InterPro" id="IPR008145">
    <property type="entry name" value="GK/Ca_channel_bsu"/>
</dbReference>
<dbReference type="AlphaFoldDB" id="A0A0R2J063"/>
<evidence type="ECO:0000256" key="8">
    <source>
        <dbReference type="ARBA" id="ARBA00022741"/>
    </source>
</evidence>
<evidence type="ECO:0000256" key="1">
    <source>
        <dbReference type="ARBA" id="ARBA00003531"/>
    </source>
</evidence>
<feature type="domain" description="Guanylate kinase-like" evidence="14">
    <location>
        <begin position="5"/>
        <end position="184"/>
    </location>
</feature>
<evidence type="ECO:0000256" key="2">
    <source>
        <dbReference type="ARBA" id="ARBA00004496"/>
    </source>
</evidence>
<dbReference type="NCBIfam" id="TIGR03263">
    <property type="entry name" value="guanyl_kin"/>
    <property type="match status" value="1"/>
</dbReference>
<dbReference type="SUPFAM" id="SSF52540">
    <property type="entry name" value="P-loop containing nucleoside triphosphate hydrolases"/>
    <property type="match status" value="1"/>
</dbReference>
<evidence type="ECO:0000313" key="15">
    <source>
        <dbReference type="EMBL" id="KRN67687.1"/>
    </source>
</evidence>
<dbReference type="HAMAP" id="MF_00328">
    <property type="entry name" value="Guanylate_kinase"/>
    <property type="match status" value="1"/>
</dbReference>
<evidence type="ECO:0000256" key="5">
    <source>
        <dbReference type="ARBA" id="ARBA00016296"/>
    </source>
</evidence>
<dbReference type="CDD" id="cd00071">
    <property type="entry name" value="GMPK"/>
    <property type="match status" value="1"/>
</dbReference>
<dbReference type="InterPro" id="IPR017665">
    <property type="entry name" value="Guanylate_kinase"/>
</dbReference>
<keyword evidence="7 13" id="KW-0808">Transferase</keyword>
<keyword evidence="10 13" id="KW-0067">ATP-binding</keyword>
<comment type="caution">
    <text evidence="15">The sequence shown here is derived from an EMBL/GenBank/DDBJ whole genome shotgun (WGS) entry which is preliminary data.</text>
</comment>